<gene>
    <name evidence="10" type="primary">rmuA</name>
</gene>
<evidence type="ECO:0000256" key="7">
    <source>
        <dbReference type="PROSITE-ProRule" id="PRU00325"/>
    </source>
</evidence>
<evidence type="ECO:0000256" key="4">
    <source>
        <dbReference type="ARBA" id="ARBA00022833"/>
    </source>
</evidence>
<evidence type="ECO:0000313" key="10">
    <source>
        <dbReference type="EMBL" id="BAF79582.1"/>
    </source>
</evidence>
<evidence type="ECO:0000256" key="2">
    <source>
        <dbReference type="ARBA" id="ARBA00022723"/>
    </source>
</evidence>
<accession>A7VJC0</accession>
<dbReference type="Pfam" id="PF04434">
    <property type="entry name" value="SWIM"/>
    <property type="match status" value="1"/>
</dbReference>
<feature type="compositionally biased region" description="Low complexity" evidence="8">
    <location>
        <begin position="94"/>
        <end position="103"/>
    </location>
</feature>
<dbReference type="HOGENOM" id="CLU_006767_8_2_1"/>
<keyword evidence="6" id="KW-0233">DNA recombination</keyword>
<feature type="region of interest" description="Disordered" evidence="8">
    <location>
        <begin position="94"/>
        <end position="130"/>
    </location>
</feature>
<evidence type="ECO:0000259" key="9">
    <source>
        <dbReference type="PROSITE" id="PS50966"/>
    </source>
</evidence>
<reference evidence="10" key="1">
    <citation type="submission" date="1997-08" db="EMBL/GenBank/DDBJ databases">
        <title>Rice has an active transposon homologous in sequence and structure to maize Mutator.</title>
        <authorList>
            <person name="Ishikawa R."/>
            <person name="Freeling M."/>
        </authorList>
    </citation>
    <scope>NUCLEOTIDE SEQUENCE</scope>
    <source>
        <tissue evidence="10">Leaf</tissue>
    </source>
</reference>
<dbReference type="AlphaFoldDB" id="A7VJC0"/>
<dbReference type="PANTHER" id="PTHR31973">
    <property type="entry name" value="POLYPROTEIN, PUTATIVE-RELATED"/>
    <property type="match status" value="1"/>
</dbReference>
<dbReference type="InterPro" id="IPR006564">
    <property type="entry name" value="Znf_PMZ"/>
</dbReference>
<dbReference type="Pfam" id="PF10551">
    <property type="entry name" value="MULE"/>
    <property type="match status" value="1"/>
</dbReference>
<protein>
    <submittedName>
        <fullName evidence="10">RMUA</fullName>
    </submittedName>
</protein>
<evidence type="ECO:0000256" key="5">
    <source>
        <dbReference type="ARBA" id="ARBA00023125"/>
    </source>
</evidence>
<dbReference type="GO" id="GO:0003677">
    <property type="term" value="F:DNA binding"/>
    <property type="evidence" value="ECO:0007669"/>
    <property type="project" value="UniProtKB-KW"/>
</dbReference>
<feature type="compositionally biased region" description="Low complexity" evidence="8">
    <location>
        <begin position="33"/>
        <end position="45"/>
    </location>
</feature>
<feature type="compositionally biased region" description="Acidic residues" evidence="8">
    <location>
        <begin position="121"/>
        <end position="130"/>
    </location>
</feature>
<evidence type="ECO:0000256" key="8">
    <source>
        <dbReference type="SAM" id="MobiDB-lite"/>
    </source>
</evidence>
<dbReference type="SMART" id="SM00575">
    <property type="entry name" value="ZnF_PMZ"/>
    <property type="match status" value="1"/>
</dbReference>
<evidence type="ECO:0000256" key="3">
    <source>
        <dbReference type="ARBA" id="ARBA00022771"/>
    </source>
</evidence>
<dbReference type="GO" id="GO:0004803">
    <property type="term" value="F:transposase activity"/>
    <property type="evidence" value="ECO:0007669"/>
    <property type="project" value="InterPro"/>
</dbReference>
<dbReference type="PROSITE" id="PS50966">
    <property type="entry name" value="ZF_SWIM"/>
    <property type="match status" value="1"/>
</dbReference>
<keyword evidence="3 7" id="KW-0863">Zinc-finger</keyword>
<keyword evidence="4" id="KW-0862">Zinc</keyword>
<dbReference type="PANTHER" id="PTHR31973:SF195">
    <property type="entry name" value="MUDR FAMILY TRANSPOSASE"/>
    <property type="match status" value="1"/>
</dbReference>
<keyword evidence="5" id="KW-0238">DNA-binding</keyword>
<dbReference type="EMBL" id="AB006808">
    <property type="protein sequence ID" value="BAF79582.1"/>
    <property type="molecule type" value="Genomic_DNA"/>
</dbReference>
<dbReference type="InterPro" id="IPR007527">
    <property type="entry name" value="Znf_SWIM"/>
</dbReference>
<keyword evidence="1" id="KW-0815">Transposition</keyword>
<evidence type="ECO:0000256" key="6">
    <source>
        <dbReference type="ARBA" id="ARBA00023172"/>
    </source>
</evidence>
<proteinExistence type="predicted"/>
<dbReference type="GO" id="GO:0006313">
    <property type="term" value="P:DNA transposition"/>
    <property type="evidence" value="ECO:0007669"/>
    <property type="project" value="InterPro"/>
</dbReference>
<keyword evidence="2" id="KW-0479">Metal-binding</keyword>
<feature type="region of interest" description="Disordered" evidence="8">
    <location>
        <begin position="17"/>
        <end position="54"/>
    </location>
</feature>
<feature type="domain" description="SWIM-type" evidence="9">
    <location>
        <begin position="592"/>
        <end position="625"/>
    </location>
</feature>
<dbReference type="InterPro" id="IPR018289">
    <property type="entry name" value="MULE_transposase_dom"/>
</dbReference>
<dbReference type="GO" id="GO:0008270">
    <property type="term" value="F:zinc ion binding"/>
    <property type="evidence" value="ECO:0007669"/>
    <property type="project" value="UniProtKB-KW"/>
</dbReference>
<dbReference type="InterPro" id="IPR001207">
    <property type="entry name" value="Transposase_mutator"/>
</dbReference>
<dbReference type="Pfam" id="PF03108">
    <property type="entry name" value="DBD_Tnp_Mut"/>
    <property type="match status" value="1"/>
</dbReference>
<organism evidence="10">
    <name type="scientific">Oryza sativa subsp. indica</name>
    <name type="common">Rice</name>
    <dbReference type="NCBI Taxonomy" id="39946"/>
    <lineage>
        <taxon>Eukaryota</taxon>
        <taxon>Viridiplantae</taxon>
        <taxon>Streptophyta</taxon>
        <taxon>Embryophyta</taxon>
        <taxon>Tracheophyta</taxon>
        <taxon>Spermatophyta</taxon>
        <taxon>Magnoliopsida</taxon>
        <taxon>Liliopsida</taxon>
        <taxon>Poales</taxon>
        <taxon>Poaceae</taxon>
        <taxon>BOP clade</taxon>
        <taxon>Oryzoideae</taxon>
        <taxon>Oryzeae</taxon>
        <taxon>Oryzinae</taxon>
        <taxon>Oryza</taxon>
        <taxon>Oryza sativa</taxon>
    </lineage>
</organism>
<sequence>MDDSTWLQIVGRLEEEPGNQLVVVQSPVDEPDSGGSSPPTQGEQPQPEPHPPPIVDWENLQIIESLDEEGRVNIVDDDELYVLLGLRAEDEAAENAQAAAATEQGNGNKGNGAENRNHDENEVEVEPPVEDEVAGERMMVNDANKPSLVKGTVYPNMKVFRLAVRQFAINEEFELWVKATDRKKYVGACKGASDCPWHVNGRRQADERTVMVTKFTNYHTCTSSGRRKTTTPTSAWVASKAIHILRTDSGMGPKELQKRLQEDQKCKINYDTVAKGRSLAMIQLQGSWEENFHMLYRWRAAVMERSPGSVIEIDTIEVDGKVYFNRFFCALSPCITGFLTGCRPYLSVNSTALNGLWKGHLASAIAIDGNNWMYPIAFGFFDAETTDNWTWFMIQLLKAIGKVSPLAICTDACKGLEIAVHRVFPWAGHRECFNHLTQNLIKKYGGSVFQEMYPVARSYRAQVHEECMDTIKKACTDVALWLDTYHKLIWYRSGFNAEIKCDYVTNNLAECFNNWIRDIKALPICELADTCREMIMTLWNRRRRIGNKFTGTILPAVLHQLRARTRGLGHLSVVHADITTAEVWDNSSSHARHVARTHEQSCTCQEWQHTGKPCQHALAVIASQQIRDVKLENYINPYYSVALFWNAYNSIIEPLPDKSQWPKVDLPFVLGAPLAKRNLGRYRKLRIKGCLEDGGSKPKDCQREGND</sequence>
<name>A7VJC0_ORYSI</name>
<evidence type="ECO:0000256" key="1">
    <source>
        <dbReference type="ARBA" id="ARBA00022578"/>
    </source>
</evidence>
<dbReference type="PROSITE" id="PS01007">
    <property type="entry name" value="TRANSPOSASE_MUTATOR"/>
    <property type="match status" value="1"/>
</dbReference>
<dbReference type="InterPro" id="IPR004332">
    <property type="entry name" value="Transposase_MuDR"/>
</dbReference>